<dbReference type="Pfam" id="PF13411">
    <property type="entry name" value="MerR_1"/>
    <property type="match status" value="1"/>
</dbReference>
<dbReference type="InterPro" id="IPR047057">
    <property type="entry name" value="MerR_fam"/>
</dbReference>
<evidence type="ECO:0000313" key="4">
    <source>
        <dbReference type="Proteomes" id="UP001500729"/>
    </source>
</evidence>
<evidence type="ECO:0000259" key="2">
    <source>
        <dbReference type="PROSITE" id="PS50937"/>
    </source>
</evidence>
<gene>
    <name evidence="3" type="ORF">GCM10009533_55430</name>
</gene>
<sequence>MSVADVESVGIRAVSEQTGLSVDALRWYERQGVIPAPGRSSDGRRRYTPSLVRFIRLVHALRRTGMSVAEVRDFVQMDVGIHAHRPRMAILERHETAIRTRIEELNTAREVIQDKIAHHRDLLARGLDCEDEIYASTHA</sequence>
<dbReference type="PROSITE" id="PS50937">
    <property type="entry name" value="HTH_MERR_2"/>
    <property type="match status" value="1"/>
</dbReference>
<proteinExistence type="predicted"/>
<dbReference type="PANTHER" id="PTHR30204">
    <property type="entry name" value="REDOX-CYCLING DRUG-SENSING TRANSCRIPTIONAL ACTIVATOR SOXR"/>
    <property type="match status" value="1"/>
</dbReference>
<evidence type="ECO:0000313" key="3">
    <source>
        <dbReference type="EMBL" id="GAA0549806.1"/>
    </source>
</evidence>
<protein>
    <submittedName>
        <fullName evidence="3">MerR family transcriptional regulator</fullName>
    </submittedName>
</protein>
<accession>A0ABN1DR01</accession>
<dbReference type="SMART" id="SM00422">
    <property type="entry name" value="HTH_MERR"/>
    <property type="match status" value="1"/>
</dbReference>
<dbReference type="RefSeq" id="WP_031334260.1">
    <property type="nucleotide sequence ID" value="NZ_BAAAGS010000049.1"/>
</dbReference>
<keyword evidence="4" id="KW-1185">Reference proteome</keyword>
<dbReference type="InterPro" id="IPR009061">
    <property type="entry name" value="DNA-bd_dom_put_sf"/>
</dbReference>
<comment type="caution">
    <text evidence="3">The sequence shown here is derived from an EMBL/GenBank/DDBJ whole genome shotgun (WGS) entry which is preliminary data.</text>
</comment>
<feature type="domain" description="HTH merR-type" evidence="2">
    <location>
        <begin position="11"/>
        <end position="77"/>
    </location>
</feature>
<dbReference type="SUPFAM" id="SSF46955">
    <property type="entry name" value="Putative DNA-binding domain"/>
    <property type="match status" value="1"/>
</dbReference>
<organism evidence="3 4">
    <name type="scientific">Saccharopolyspora erythraea</name>
    <name type="common">Streptomyces erythraeus</name>
    <dbReference type="NCBI Taxonomy" id="1836"/>
    <lineage>
        <taxon>Bacteria</taxon>
        <taxon>Bacillati</taxon>
        <taxon>Actinomycetota</taxon>
        <taxon>Actinomycetes</taxon>
        <taxon>Pseudonocardiales</taxon>
        <taxon>Pseudonocardiaceae</taxon>
        <taxon>Saccharopolyspora</taxon>
    </lineage>
</organism>
<evidence type="ECO:0000256" key="1">
    <source>
        <dbReference type="ARBA" id="ARBA00023125"/>
    </source>
</evidence>
<dbReference type="Proteomes" id="UP001500729">
    <property type="component" value="Unassembled WGS sequence"/>
</dbReference>
<name>A0ABN1DR01_SACER</name>
<reference evidence="3 4" key="1">
    <citation type="journal article" date="2019" name="Int. J. Syst. Evol. Microbiol.">
        <title>The Global Catalogue of Microorganisms (GCM) 10K type strain sequencing project: providing services to taxonomists for standard genome sequencing and annotation.</title>
        <authorList>
            <consortium name="The Broad Institute Genomics Platform"/>
            <consortium name="The Broad Institute Genome Sequencing Center for Infectious Disease"/>
            <person name="Wu L."/>
            <person name="Ma J."/>
        </authorList>
    </citation>
    <scope>NUCLEOTIDE SEQUENCE [LARGE SCALE GENOMIC DNA]</scope>
    <source>
        <strain evidence="3 4">JCM 10303</strain>
    </source>
</reference>
<dbReference type="CDD" id="cd01109">
    <property type="entry name" value="HTH_YyaN"/>
    <property type="match status" value="1"/>
</dbReference>
<dbReference type="InterPro" id="IPR000551">
    <property type="entry name" value="MerR-type_HTH_dom"/>
</dbReference>
<dbReference type="Gene3D" id="1.10.1660.10">
    <property type="match status" value="1"/>
</dbReference>
<dbReference type="EMBL" id="BAAAGS010000049">
    <property type="protein sequence ID" value="GAA0549806.1"/>
    <property type="molecule type" value="Genomic_DNA"/>
</dbReference>
<dbReference type="PANTHER" id="PTHR30204:SF98">
    <property type="entry name" value="HTH-TYPE TRANSCRIPTIONAL REGULATOR ADHR"/>
    <property type="match status" value="1"/>
</dbReference>
<keyword evidence="1" id="KW-0238">DNA-binding</keyword>